<feature type="compositionally biased region" description="Low complexity" evidence="3">
    <location>
        <begin position="176"/>
        <end position="214"/>
    </location>
</feature>
<dbReference type="AlphaFoldDB" id="A0A238FRC2"/>
<protein>
    <submittedName>
        <fullName evidence="5">BQ2448_7552 protein</fullName>
    </submittedName>
</protein>
<dbReference type="PANTHER" id="PTHR45929:SF7">
    <property type="entry name" value="LAS SEVENTEEN-BINDING PROTEIN 1"/>
    <property type="match status" value="1"/>
</dbReference>
<feature type="region of interest" description="Disordered" evidence="3">
    <location>
        <begin position="141"/>
        <end position="268"/>
    </location>
</feature>
<evidence type="ECO:0000256" key="3">
    <source>
        <dbReference type="SAM" id="MobiDB-lite"/>
    </source>
</evidence>
<dbReference type="PRINTS" id="PR00499">
    <property type="entry name" value="P67PHOX"/>
</dbReference>
<evidence type="ECO:0000256" key="2">
    <source>
        <dbReference type="PROSITE-ProRule" id="PRU00192"/>
    </source>
</evidence>
<evidence type="ECO:0000313" key="6">
    <source>
        <dbReference type="Proteomes" id="UP000198372"/>
    </source>
</evidence>
<evidence type="ECO:0000259" key="4">
    <source>
        <dbReference type="PROSITE" id="PS50002"/>
    </source>
</evidence>
<dbReference type="SUPFAM" id="SSF50044">
    <property type="entry name" value="SH3-domain"/>
    <property type="match status" value="1"/>
</dbReference>
<dbReference type="CDD" id="cd00174">
    <property type="entry name" value="SH3"/>
    <property type="match status" value="1"/>
</dbReference>
<gene>
    <name evidence="5" type="ORF">BQ2448_7552</name>
</gene>
<reference evidence="6" key="1">
    <citation type="submission" date="2016-09" db="EMBL/GenBank/DDBJ databases">
        <authorList>
            <person name="Jeantristanb JTB J.-T."/>
            <person name="Ricardo R."/>
        </authorList>
    </citation>
    <scope>NUCLEOTIDE SEQUENCE [LARGE SCALE GENOMIC DNA]</scope>
</reference>
<feature type="compositionally biased region" description="Low complexity" evidence="3">
    <location>
        <begin position="228"/>
        <end position="240"/>
    </location>
</feature>
<dbReference type="InterPro" id="IPR050670">
    <property type="entry name" value="STAM"/>
</dbReference>
<accession>A0A238FRC2</accession>
<dbReference type="OrthoDB" id="2538396at2759"/>
<dbReference type="Proteomes" id="UP000198372">
    <property type="component" value="Unassembled WGS sequence"/>
</dbReference>
<evidence type="ECO:0000313" key="5">
    <source>
        <dbReference type="EMBL" id="SCV74523.1"/>
    </source>
</evidence>
<proteinExistence type="predicted"/>
<dbReference type="Gene3D" id="2.30.30.40">
    <property type="entry name" value="SH3 Domains"/>
    <property type="match status" value="1"/>
</dbReference>
<dbReference type="FunFam" id="2.30.30.40:FF:000072">
    <property type="entry name" value="Unconventional Myosin IB"/>
    <property type="match status" value="1"/>
</dbReference>
<organism evidence="5 6">
    <name type="scientific">Microbotryum intermedium</name>
    <dbReference type="NCBI Taxonomy" id="269621"/>
    <lineage>
        <taxon>Eukaryota</taxon>
        <taxon>Fungi</taxon>
        <taxon>Dikarya</taxon>
        <taxon>Basidiomycota</taxon>
        <taxon>Pucciniomycotina</taxon>
        <taxon>Microbotryomycetes</taxon>
        <taxon>Microbotryales</taxon>
        <taxon>Microbotryaceae</taxon>
        <taxon>Microbotryum</taxon>
    </lineage>
</organism>
<keyword evidence="6" id="KW-1185">Reference proteome</keyword>
<dbReference type="Pfam" id="PF07653">
    <property type="entry name" value="SH3_2"/>
    <property type="match status" value="1"/>
</dbReference>
<dbReference type="STRING" id="269621.A0A238FRC2"/>
<dbReference type="PRINTS" id="PR00452">
    <property type="entry name" value="SH3DOMAIN"/>
</dbReference>
<keyword evidence="1 2" id="KW-0728">SH3 domain</keyword>
<dbReference type="SMART" id="SM00326">
    <property type="entry name" value="SH3"/>
    <property type="match status" value="1"/>
</dbReference>
<dbReference type="PROSITE" id="PS50002">
    <property type="entry name" value="SH3"/>
    <property type="match status" value="1"/>
</dbReference>
<dbReference type="InterPro" id="IPR001452">
    <property type="entry name" value="SH3_domain"/>
</dbReference>
<evidence type="ECO:0000256" key="1">
    <source>
        <dbReference type="ARBA" id="ARBA00022443"/>
    </source>
</evidence>
<name>A0A238FRC2_9BASI</name>
<dbReference type="EMBL" id="FMSP01000023">
    <property type="protein sequence ID" value="SCV74523.1"/>
    <property type="molecule type" value="Genomic_DNA"/>
</dbReference>
<feature type="compositionally biased region" description="Pro residues" evidence="3">
    <location>
        <begin position="159"/>
        <end position="175"/>
    </location>
</feature>
<sequence length="294" mass="31127">MTCSSTPTPTQQALLTHLINRIDSDIDFLSSQGLLNAQDAEAIKAKLPRSGGVERSNGLTLSGLDLNAQGGAGGGGVGSMMTMTTAPTIERPTCRALWDYHGSQPDDLGFTTGQIIVIESELNQDWWQGSVDGRKGIFPSNHVERLPFTPTPTTGNSNRPPPPPQAQFAPSPSPSPYYANNQTQSQQQPTQYAYQQPQPYAASSSATPYPTASSHFSPSINCSDEKQQPYPQQQPYQQMYQPPPPPPSTTVAAPVAPSQPPVPKKRFGKVGGQLGTAFVGGLGFGTGSAVAVSC</sequence>
<feature type="domain" description="SH3" evidence="4">
    <location>
        <begin position="89"/>
        <end position="148"/>
    </location>
</feature>
<dbReference type="PANTHER" id="PTHR45929">
    <property type="entry name" value="JAK PATHWAY SIGNAL TRANSDUCTION ADAPTOR MOLECULE"/>
    <property type="match status" value="1"/>
</dbReference>
<dbReference type="InterPro" id="IPR036028">
    <property type="entry name" value="SH3-like_dom_sf"/>
</dbReference>